<dbReference type="Gene3D" id="3.40.50.300">
    <property type="entry name" value="P-loop containing nucleotide triphosphate hydrolases"/>
    <property type="match status" value="1"/>
</dbReference>
<dbReference type="FunFam" id="3.40.50.300:FF:000320">
    <property type="entry name" value="Dynein, axonemal, heavy chain 5"/>
    <property type="match status" value="1"/>
</dbReference>
<keyword evidence="12" id="KW-1185">Reference proteome</keyword>
<evidence type="ECO:0000256" key="1">
    <source>
        <dbReference type="ARBA" id="ARBA00004138"/>
    </source>
</evidence>
<comment type="subcellular location">
    <subcellularLocation>
        <location evidence="1">Cell projection</location>
        <location evidence="1">Cilium</location>
    </subcellularLocation>
    <subcellularLocation>
        <location evidence="2">Cytoplasm</location>
        <location evidence="2">Cytoskeleton</location>
    </subcellularLocation>
</comment>
<dbReference type="Gene3D" id="3.10.490.20">
    <property type="match status" value="1"/>
</dbReference>
<evidence type="ECO:0000259" key="9">
    <source>
        <dbReference type="Pfam" id="PF03028"/>
    </source>
</evidence>
<evidence type="ECO:0000256" key="7">
    <source>
        <dbReference type="ARBA" id="ARBA00023212"/>
    </source>
</evidence>
<dbReference type="InterPro" id="IPR043160">
    <property type="entry name" value="Dynein_C_barrel"/>
</dbReference>
<evidence type="ECO:0000256" key="6">
    <source>
        <dbReference type="ARBA" id="ARBA00023069"/>
    </source>
</evidence>
<dbReference type="EMBL" id="KE162368">
    <property type="protein sequence ID" value="EPQ07949.1"/>
    <property type="molecule type" value="Genomic_DNA"/>
</dbReference>
<feature type="domain" description="Dynein heavy chain region D6 P-loop" evidence="9">
    <location>
        <begin position="346"/>
        <end position="462"/>
    </location>
</feature>
<dbReference type="FunFam" id="3.10.490.20:FF:000005">
    <property type="entry name" value="Dynein axonemal heavy chain 6"/>
    <property type="match status" value="1"/>
</dbReference>
<dbReference type="InterPro" id="IPR004273">
    <property type="entry name" value="Dynein_heavy_D6_P-loop"/>
</dbReference>
<dbReference type="InterPro" id="IPR042219">
    <property type="entry name" value="AAA_lid_11_sf"/>
</dbReference>
<keyword evidence="5" id="KW-0175">Coiled coil</keyword>
<dbReference type="Gene3D" id="1.20.1270.280">
    <property type="match status" value="1"/>
</dbReference>
<dbReference type="FunFam" id="1.20.1270.280:FF:000013">
    <property type="entry name" value="Dynein, axonemal, heavy chain 14"/>
    <property type="match status" value="1"/>
</dbReference>
<dbReference type="InterPro" id="IPR026983">
    <property type="entry name" value="DHC"/>
</dbReference>
<dbReference type="PANTHER" id="PTHR22878">
    <property type="entry name" value="DYNEIN HEAVY CHAIN 6, AXONEMAL-LIKE-RELATED"/>
    <property type="match status" value="1"/>
</dbReference>
<dbReference type="InterPro" id="IPR027417">
    <property type="entry name" value="P-loop_NTPase"/>
</dbReference>
<name>S7MUF1_MYOBR</name>
<evidence type="ECO:0000256" key="3">
    <source>
        <dbReference type="ARBA" id="ARBA00022490"/>
    </source>
</evidence>
<dbReference type="GO" id="GO:0005929">
    <property type="term" value="C:cilium"/>
    <property type="evidence" value="ECO:0007669"/>
    <property type="project" value="UniProtKB-SubCell"/>
</dbReference>
<keyword evidence="8" id="KW-0966">Cell projection</keyword>
<evidence type="ECO:0000313" key="12">
    <source>
        <dbReference type="Proteomes" id="UP000052978"/>
    </source>
</evidence>
<dbReference type="PANTHER" id="PTHR22878:SF64">
    <property type="entry name" value="DYNEIN AXONEMAL HEAVY CHAIN 14"/>
    <property type="match status" value="1"/>
</dbReference>
<organism evidence="11 12">
    <name type="scientific">Myotis brandtii</name>
    <name type="common">Brandt's bat</name>
    <dbReference type="NCBI Taxonomy" id="109478"/>
    <lineage>
        <taxon>Eukaryota</taxon>
        <taxon>Metazoa</taxon>
        <taxon>Chordata</taxon>
        <taxon>Craniata</taxon>
        <taxon>Vertebrata</taxon>
        <taxon>Euteleostomi</taxon>
        <taxon>Mammalia</taxon>
        <taxon>Eutheria</taxon>
        <taxon>Laurasiatheria</taxon>
        <taxon>Chiroptera</taxon>
        <taxon>Yangochiroptera</taxon>
        <taxon>Vespertilionidae</taxon>
        <taxon>Myotis</taxon>
    </lineage>
</organism>
<dbReference type="GO" id="GO:0007018">
    <property type="term" value="P:microtubule-based movement"/>
    <property type="evidence" value="ECO:0007669"/>
    <property type="project" value="InterPro"/>
</dbReference>
<proteinExistence type="predicted"/>
<feature type="domain" description="Dynein heavy chain C-terminal" evidence="10">
    <location>
        <begin position="602"/>
        <end position="990"/>
    </location>
</feature>
<keyword evidence="7" id="KW-0206">Cytoskeleton</keyword>
<dbReference type="GO" id="GO:0008569">
    <property type="term" value="F:minus-end-directed microtubule motor activity"/>
    <property type="evidence" value="ECO:0007669"/>
    <property type="project" value="InterPro"/>
</dbReference>
<dbReference type="GO" id="GO:0051959">
    <property type="term" value="F:dynein light intermediate chain binding"/>
    <property type="evidence" value="ECO:0007669"/>
    <property type="project" value="InterPro"/>
</dbReference>
<dbReference type="AlphaFoldDB" id="S7MUF1"/>
<evidence type="ECO:0000256" key="8">
    <source>
        <dbReference type="ARBA" id="ARBA00023273"/>
    </source>
</evidence>
<keyword evidence="6" id="KW-0969">Cilium</keyword>
<reference evidence="11 12" key="1">
    <citation type="journal article" date="2013" name="Nat. Commun.">
        <title>Genome analysis reveals insights into physiology and longevity of the Brandt's bat Myotis brandtii.</title>
        <authorList>
            <person name="Seim I."/>
            <person name="Fang X."/>
            <person name="Xiong Z."/>
            <person name="Lobanov A.V."/>
            <person name="Huang Z."/>
            <person name="Ma S."/>
            <person name="Feng Y."/>
            <person name="Turanov A.A."/>
            <person name="Zhu Y."/>
            <person name="Lenz T.L."/>
            <person name="Gerashchenko M.V."/>
            <person name="Fan D."/>
            <person name="Hee Yim S."/>
            <person name="Yao X."/>
            <person name="Jordan D."/>
            <person name="Xiong Y."/>
            <person name="Ma Y."/>
            <person name="Lyapunov A.N."/>
            <person name="Chen G."/>
            <person name="Kulakova O.I."/>
            <person name="Sun Y."/>
            <person name="Lee S.G."/>
            <person name="Bronson R.T."/>
            <person name="Moskalev A.A."/>
            <person name="Sunyaev S.R."/>
            <person name="Zhang G."/>
            <person name="Krogh A."/>
            <person name="Wang J."/>
            <person name="Gladyshev V.N."/>
        </authorList>
    </citation>
    <scope>NUCLEOTIDE SEQUENCE [LARGE SCALE GENOMIC DNA]</scope>
</reference>
<accession>S7MUF1</accession>
<evidence type="ECO:0000259" key="10">
    <source>
        <dbReference type="Pfam" id="PF18199"/>
    </source>
</evidence>
<evidence type="ECO:0000256" key="5">
    <source>
        <dbReference type="ARBA" id="ARBA00023054"/>
    </source>
</evidence>
<dbReference type="GO" id="GO:0000166">
    <property type="term" value="F:nucleotide binding"/>
    <property type="evidence" value="ECO:0007669"/>
    <property type="project" value="UniProtKB-KW"/>
</dbReference>
<dbReference type="Pfam" id="PF18199">
    <property type="entry name" value="Dynein_C"/>
    <property type="match status" value="1"/>
</dbReference>
<evidence type="ECO:0000313" key="11">
    <source>
        <dbReference type="EMBL" id="EPQ07949.1"/>
    </source>
</evidence>
<dbReference type="Pfam" id="PF03028">
    <property type="entry name" value="Dynein_heavy"/>
    <property type="match status" value="1"/>
</dbReference>
<dbReference type="Proteomes" id="UP000052978">
    <property type="component" value="Unassembled WGS sequence"/>
</dbReference>
<dbReference type="Gene3D" id="1.20.920.20">
    <property type="match status" value="1"/>
</dbReference>
<dbReference type="GO" id="GO:0045505">
    <property type="term" value="F:dynein intermediate chain binding"/>
    <property type="evidence" value="ECO:0007669"/>
    <property type="project" value="InterPro"/>
</dbReference>
<protein>
    <submittedName>
        <fullName evidence="11">Dynein heavy chain 14, axonemal</fullName>
    </submittedName>
</protein>
<dbReference type="Gene3D" id="1.10.8.1220">
    <property type="match status" value="1"/>
</dbReference>
<evidence type="ECO:0000256" key="4">
    <source>
        <dbReference type="ARBA" id="ARBA00022741"/>
    </source>
</evidence>
<dbReference type="Gene3D" id="1.10.8.720">
    <property type="entry name" value="Region D6 of dynein motor"/>
    <property type="match status" value="1"/>
</dbReference>
<gene>
    <name evidence="11" type="ORF">D623_10013824</name>
</gene>
<dbReference type="InterPro" id="IPR041228">
    <property type="entry name" value="Dynein_C"/>
</dbReference>
<keyword evidence="4" id="KW-0547">Nucleotide-binding</keyword>
<sequence>MRSSRWNDHLRACNKNRIRKHERCVLDNEEIIDTLRKSKITSNEISKRISETEKAESEIQATRKNYLPIATRGALLYFVVASLTQINHMYQFSLDWFRQVFLSSVVSKSKEQEEHGLKREKVPPKKVHELVVSAALFNQHKLCFAFLLCTAIMKNNASESPPEDGIGSLPEEEWNIFLYSSILINTKGVMPHPRLDRLYEMDRSRHLRWVSHARWKQCRYLSRQLEAFSSLCRSLLFNVSQWSAFQASTALYLLLGTPFSAERDSPDESEKSPEETELLNEHEELHRPVNFPWEKLTPFQRLILIKILRPERLKNSVRKFLTEKIGSEYIHRTGINLKESYKDSNARTPMILIHSQGVDVINTLLKFAQELKGTTQHVTMISLGQGRAAKAEDLIADALAKAGQWVFLQNCHLAASFMPRLCTIVDSLSNPNVTVDPKFRLWLSSESDSSLPVPLLQKSLKIAVEMPMGLKSNLLKTLGHDGSGEVTEEIFEKPTCGPWWKKLLFSLCFFNALINERRKYGMLGWNIGYEFNPSDFEVAVKMLENTLTAQPAVPWQKLHFLLGEVVYGGQVTDPWDQRCLNTLLYRFCNPDVLTCDFSFFSEEAQSFMDNLVALQPRMGQPSLVISREPSSDDLVMEMVTNMQKRLPMTVEKEERRGAQSTLRSIMAGSVWEALNKGLEGYDPLIHCVLLSFLKQEIERFDKLLLVIHESLKDLQLAIKGKIVLTPELEEIYNSFLKARVPALWQKHAYKSCKPLASWVNNLIQRLNFFNTWAKMAYTAIYHRYMRFTLAWKHSSTSPKLEKNFFEGFPARYWLPAFFFPQAFLTAVLQDYGRAHGISTDALTFTHQVIPSTIGSKEEEFSIMVQKTLNLVRRAFKSTDPSHIGAHIFGLFIEGARWNPEEKILEDSLPREICCDFPEIYFLPTKVSPETPAAANPPESEGHTFECPVYQTPQRSSTSITTGSPSSLTSVFLPTRRPPSHWITMQVALLCEKNEK</sequence>
<keyword evidence="3" id="KW-0963">Cytoplasm</keyword>
<evidence type="ECO:0000256" key="2">
    <source>
        <dbReference type="ARBA" id="ARBA00004245"/>
    </source>
</evidence>
<dbReference type="eggNOG" id="KOG3595">
    <property type="taxonomic scope" value="Eukaryota"/>
</dbReference>
<dbReference type="GO" id="GO:0030286">
    <property type="term" value="C:dynein complex"/>
    <property type="evidence" value="ECO:0007669"/>
    <property type="project" value="InterPro"/>
</dbReference>